<feature type="transmembrane region" description="Helical" evidence="1">
    <location>
        <begin position="20"/>
        <end position="44"/>
    </location>
</feature>
<keyword evidence="1" id="KW-1133">Transmembrane helix</keyword>
<keyword evidence="4" id="KW-1185">Reference proteome</keyword>
<proteinExistence type="predicted"/>
<name>A0A5B0QK34_PUCGR</name>
<gene>
    <name evidence="2" type="ORF">PGT21_032722</name>
    <name evidence="3" type="ORF">PGTUg99_023512</name>
</gene>
<evidence type="ECO:0000313" key="3">
    <source>
        <dbReference type="EMBL" id="KAA1130817.1"/>
    </source>
</evidence>
<evidence type="ECO:0000256" key="1">
    <source>
        <dbReference type="SAM" id="Phobius"/>
    </source>
</evidence>
<sequence length="143" mass="15504">MEDGPVSRQVIPFGSFDARVAGLGQCVLFSISTCFIFFTVLTCLGATPSPSDAPSPSTGKPLEIRGLHSVLKGPSFDRLFHKRDNPREDDTYYTCEAIVLNMKTTNTLLGGLKELRTSEVLTISQAAEANGKIDGLFSIVRFS</sequence>
<dbReference type="AlphaFoldDB" id="A0A5B0QK34"/>
<comment type="caution">
    <text evidence="2">The sequence shown here is derived from an EMBL/GenBank/DDBJ whole genome shotgun (WGS) entry which is preliminary data.</text>
</comment>
<evidence type="ECO:0000313" key="5">
    <source>
        <dbReference type="Proteomes" id="UP000325313"/>
    </source>
</evidence>
<dbReference type="EMBL" id="VDEP01000106">
    <property type="protein sequence ID" value="KAA1130817.1"/>
    <property type="molecule type" value="Genomic_DNA"/>
</dbReference>
<dbReference type="Proteomes" id="UP000324748">
    <property type="component" value="Unassembled WGS sequence"/>
</dbReference>
<keyword evidence="1" id="KW-0812">Transmembrane</keyword>
<dbReference type="Proteomes" id="UP000325313">
    <property type="component" value="Unassembled WGS sequence"/>
</dbReference>
<protein>
    <submittedName>
        <fullName evidence="2">Uncharacterized protein</fullName>
    </submittedName>
</protein>
<reference evidence="4 5" key="1">
    <citation type="submission" date="2019-05" db="EMBL/GenBank/DDBJ databases">
        <title>Emergence of the Ug99 lineage of the wheat stem rust pathogen through somatic hybridization.</title>
        <authorList>
            <person name="Li F."/>
            <person name="Upadhyaya N.M."/>
            <person name="Sperschneider J."/>
            <person name="Matny O."/>
            <person name="Nguyen-Phuc H."/>
            <person name="Mago R."/>
            <person name="Raley C."/>
            <person name="Miller M.E."/>
            <person name="Silverstein K.A.T."/>
            <person name="Henningsen E."/>
            <person name="Hirsch C.D."/>
            <person name="Visser B."/>
            <person name="Pretorius Z.A."/>
            <person name="Steffenson B.J."/>
            <person name="Schwessinger B."/>
            <person name="Dodds P.N."/>
            <person name="Figueroa M."/>
        </authorList>
    </citation>
    <scope>NUCLEOTIDE SEQUENCE [LARGE SCALE GENOMIC DNA]</scope>
    <source>
        <strain evidence="2">21-0</strain>
        <strain evidence="3 5">Ug99</strain>
    </source>
</reference>
<evidence type="ECO:0000313" key="4">
    <source>
        <dbReference type="Proteomes" id="UP000324748"/>
    </source>
</evidence>
<accession>A0A5B0QK34</accession>
<evidence type="ECO:0000313" key="2">
    <source>
        <dbReference type="EMBL" id="KAA1113502.1"/>
    </source>
</evidence>
<keyword evidence="1" id="KW-0472">Membrane</keyword>
<organism evidence="2 4">
    <name type="scientific">Puccinia graminis f. sp. tritici</name>
    <dbReference type="NCBI Taxonomy" id="56615"/>
    <lineage>
        <taxon>Eukaryota</taxon>
        <taxon>Fungi</taxon>
        <taxon>Dikarya</taxon>
        <taxon>Basidiomycota</taxon>
        <taxon>Pucciniomycotina</taxon>
        <taxon>Pucciniomycetes</taxon>
        <taxon>Pucciniales</taxon>
        <taxon>Pucciniaceae</taxon>
        <taxon>Puccinia</taxon>
    </lineage>
</organism>
<dbReference type="EMBL" id="VSWC01000015">
    <property type="protein sequence ID" value="KAA1113502.1"/>
    <property type="molecule type" value="Genomic_DNA"/>
</dbReference>